<protein>
    <submittedName>
        <fullName evidence="2">Uncharacterized protein</fullName>
    </submittedName>
</protein>
<feature type="transmembrane region" description="Helical" evidence="1">
    <location>
        <begin position="105"/>
        <end position="122"/>
    </location>
</feature>
<evidence type="ECO:0000313" key="2">
    <source>
        <dbReference type="EMBL" id="NVD28125.1"/>
    </source>
</evidence>
<feature type="transmembrane region" description="Helical" evidence="1">
    <location>
        <begin position="69"/>
        <end position="93"/>
    </location>
</feature>
<dbReference type="EMBL" id="JABWMH010000003">
    <property type="protein sequence ID" value="NVD28125.1"/>
    <property type="molecule type" value="Genomic_DNA"/>
</dbReference>
<evidence type="ECO:0000256" key="1">
    <source>
        <dbReference type="SAM" id="Phobius"/>
    </source>
</evidence>
<feature type="transmembrane region" description="Helical" evidence="1">
    <location>
        <begin position="21"/>
        <end position="38"/>
    </location>
</feature>
<sequence length="149" mass="15572">MMKQKEEQIMSPQAAGRYIRIVGSFSIIVAIIFAFAGVNDFTGANEIFFQLASSGGNGVAGLDTPEAKMAMAIAGGVFAGLMAMYVFITAPGVEQGSELIRKGTITTILIWFAVDSGASAASGNAANVIPNSVFLIVYLAPLFLVKRTA</sequence>
<name>A0ABX2N339_9SPHN</name>
<gene>
    <name evidence="2" type="ORF">HUO14_09435</name>
</gene>
<keyword evidence="1" id="KW-0812">Transmembrane</keyword>
<organism evidence="2 3">
    <name type="scientific">Parasphingorhabdus flavimaris</name>
    <dbReference type="NCBI Taxonomy" id="266812"/>
    <lineage>
        <taxon>Bacteria</taxon>
        <taxon>Pseudomonadati</taxon>
        <taxon>Pseudomonadota</taxon>
        <taxon>Alphaproteobacteria</taxon>
        <taxon>Sphingomonadales</taxon>
        <taxon>Sphingomonadaceae</taxon>
        <taxon>Parasphingorhabdus</taxon>
    </lineage>
</organism>
<feature type="transmembrane region" description="Helical" evidence="1">
    <location>
        <begin position="128"/>
        <end position="145"/>
    </location>
</feature>
<dbReference type="RefSeq" id="WP_176279660.1">
    <property type="nucleotide sequence ID" value="NZ_JABWMH010000003.1"/>
</dbReference>
<evidence type="ECO:0000313" key="3">
    <source>
        <dbReference type="Proteomes" id="UP000652427"/>
    </source>
</evidence>
<keyword evidence="3" id="KW-1185">Reference proteome</keyword>
<dbReference type="Proteomes" id="UP000652427">
    <property type="component" value="Unassembled WGS sequence"/>
</dbReference>
<accession>A0ABX2N339</accession>
<keyword evidence="1" id="KW-0472">Membrane</keyword>
<comment type="caution">
    <text evidence="2">The sequence shown here is derived from an EMBL/GenBank/DDBJ whole genome shotgun (WGS) entry which is preliminary data.</text>
</comment>
<keyword evidence="1" id="KW-1133">Transmembrane helix</keyword>
<proteinExistence type="predicted"/>
<reference evidence="2 3" key="1">
    <citation type="submission" date="2020-06" db="EMBL/GenBank/DDBJ databases">
        <authorList>
            <person name="Kim S.-J."/>
            <person name="Park S.-J."/>
        </authorList>
    </citation>
    <scope>NUCLEOTIDE SEQUENCE [LARGE SCALE GENOMIC DNA]</scope>
    <source>
        <strain evidence="2 3">SW-151</strain>
    </source>
</reference>